<dbReference type="InterPro" id="IPR001387">
    <property type="entry name" value="Cro/C1-type_HTH"/>
</dbReference>
<reference evidence="3 4" key="1">
    <citation type="journal article" date="2011" name="Int. J. Syst. Evol. Microbiol.">
        <title>Ochrobactrum pecoris sp. nov., isolated from farm animals.</title>
        <authorList>
            <person name="Kampfer P."/>
            <person name="Huber B."/>
            <person name="Busse H.J."/>
            <person name="Scholz H.C."/>
            <person name="Tomaso H."/>
            <person name="Hotzel H."/>
            <person name="Melzer F."/>
        </authorList>
    </citation>
    <scope>NUCLEOTIDE SEQUENCE [LARGE SCALE GENOMIC DNA]</scope>
    <source>
        <strain evidence="3 4">08RB2639</strain>
    </source>
</reference>
<evidence type="ECO:0000313" key="3">
    <source>
        <dbReference type="EMBL" id="TNV14251.1"/>
    </source>
</evidence>
<dbReference type="AlphaFoldDB" id="A0A5C5CT77"/>
<protein>
    <recommendedName>
        <fullName evidence="1">HTH cro/C1-type domain-containing protein</fullName>
    </recommendedName>
</protein>
<reference evidence="3" key="2">
    <citation type="submission" date="2019-06" db="EMBL/GenBank/DDBJ databases">
        <authorList>
            <person name="Hu M."/>
        </authorList>
    </citation>
    <scope>NUCLEOTIDE SEQUENCE</scope>
    <source>
        <strain evidence="3">08RB2639</strain>
    </source>
</reference>
<dbReference type="InterPro" id="IPR039418">
    <property type="entry name" value="LexA-like"/>
</dbReference>
<comment type="caution">
    <text evidence="3">The sequence shown here is derived from an EMBL/GenBank/DDBJ whole genome shotgun (WGS) entry which is preliminary data.</text>
</comment>
<dbReference type="CDD" id="cd06529">
    <property type="entry name" value="S24_LexA-like"/>
    <property type="match status" value="1"/>
</dbReference>
<dbReference type="Gene3D" id="1.10.260.40">
    <property type="entry name" value="lambda repressor-like DNA-binding domains"/>
    <property type="match status" value="1"/>
</dbReference>
<name>A0A5C5CT77_9HYPH</name>
<dbReference type="EMBL" id="VEWK01000002">
    <property type="protein sequence ID" value="TNV14251.1"/>
    <property type="molecule type" value="Genomic_DNA"/>
</dbReference>
<dbReference type="PROSITE" id="PS50943">
    <property type="entry name" value="HTH_CROC1"/>
    <property type="match status" value="1"/>
</dbReference>
<dbReference type="SUPFAM" id="SSF51306">
    <property type="entry name" value="LexA/Signal peptidase"/>
    <property type="match status" value="1"/>
</dbReference>
<dbReference type="InterPro" id="IPR010982">
    <property type="entry name" value="Lambda_DNA-bd_dom_sf"/>
</dbReference>
<dbReference type="Gene3D" id="2.10.109.10">
    <property type="entry name" value="Umud Fragment, subunit A"/>
    <property type="match status" value="1"/>
</dbReference>
<dbReference type="RefSeq" id="WP_140019406.1">
    <property type="nucleotide sequence ID" value="NZ_JACIEX010000002.1"/>
</dbReference>
<keyword evidence="5" id="KW-1185">Reference proteome</keyword>
<dbReference type="Proteomes" id="UP000553980">
    <property type="component" value="Unassembled WGS sequence"/>
</dbReference>
<dbReference type="EMBL" id="JACIEX010000002">
    <property type="protein sequence ID" value="MBB4092402.1"/>
    <property type="molecule type" value="Genomic_DNA"/>
</dbReference>
<organism evidence="3 4">
    <name type="scientific">Brucella pecoris</name>
    <dbReference type="NCBI Taxonomy" id="867683"/>
    <lineage>
        <taxon>Bacteria</taxon>
        <taxon>Pseudomonadati</taxon>
        <taxon>Pseudomonadota</taxon>
        <taxon>Alphaproteobacteria</taxon>
        <taxon>Hyphomicrobiales</taxon>
        <taxon>Brucellaceae</taxon>
        <taxon>Brucella/Ochrobactrum group</taxon>
        <taxon>Brucella</taxon>
    </lineage>
</organism>
<gene>
    <name evidence="3" type="ORF">FIB18_03150</name>
    <name evidence="2" type="ORF">GGQ79_000887</name>
</gene>
<sequence>MHQEEPFHRLKVARVNAGYKSATDAARSMGVKVVTYTAHENGTRGFDKDALLYAKHYGVDPAWLLFGTAPLADPADDEGQAARLKAKSNAAELIKSTNLDEFWDMPKDFLEVGLDIHNDCARVMEIVGDYMYDPYNPTAPGSLFPGDRVIIDTNDTRPTPPGAFAVYDGDAVAIKMVEVLPSEGTPLVRVTGRNPRYEGYERSALDVPIVGRVKAKVTML</sequence>
<proteinExistence type="predicted"/>
<accession>A0A5C5CT77</accession>
<dbReference type="InterPro" id="IPR036286">
    <property type="entry name" value="LexA/Signal_pep-like_sf"/>
</dbReference>
<dbReference type="GO" id="GO:0003677">
    <property type="term" value="F:DNA binding"/>
    <property type="evidence" value="ECO:0007669"/>
    <property type="project" value="InterPro"/>
</dbReference>
<evidence type="ECO:0000313" key="2">
    <source>
        <dbReference type="EMBL" id="MBB4092402.1"/>
    </source>
</evidence>
<evidence type="ECO:0000259" key="1">
    <source>
        <dbReference type="PROSITE" id="PS50943"/>
    </source>
</evidence>
<feature type="domain" description="HTH cro/C1-type" evidence="1">
    <location>
        <begin position="10"/>
        <end position="64"/>
    </location>
</feature>
<evidence type="ECO:0000313" key="5">
    <source>
        <dbReference type="Proteomes" id="UP000553980"/>
    </source>
</evidence>
<dbReference type="CDD" id="cd00093">
    <property type="entry name" value="HTH_XRE"/>
    <property type="match status" value="1"/>
</dbReference>
<reference evidence="2 5" key="3">
    <citation type="submission" date="2020-08" db="EMBL/GenBank/DDBJ databases">
        <title>Genomic Encyclopedia of Type Strains, Phase IV (KMG-IV): sequencing the most valuable type-strain genomes for metagenomic binning, comparative biology and taxonomic classification.</title>
        <authorList>
            <person name="Goeker M."/>
        </authorList>
    </citation>
    <scope>NUCLEOTIDE SEQUENCE [LARGE SCALE GENOMIC DNA]</scope>
    <source>
        <strain evidence="2 5">DSM 23868</strain>
    </source>
</reference>
<dbReference type="SMART" id="SM00530">
    <property type="entry name" value="HTH_XRE"/>
    <property type="match status" value="1"/>
</dbReference>
<dbReference type="Proteomes" id="UP000313390">
    <property type="component" value="Unassembled WGS sequence"/>
</dbReference>
<dbReference type="OrthoDB" id="7363968at2"/>
<evidence type="ECO:0000313" key="4">
    <source>
        <dbReference type="Proteomes" id="UP000313390"/>
    </source>
</evidence>